<dbReference type="GO" id="GO:0003700">
    <property type="term" value="F:DNA-binding transcription factor activity"/>
    <property type="evidence" value="ECO:0007669"/>
    <property type="project" value="InterPro"/>
</dbReference>
<evidence type="ECO:0000313" key="4">
    <source>
        <dbReference type="Proteomes" id="UP000230007"/>
    </source>
</evidence>
<dbReference type="Pfam" id="PF05066">
    <property type="entry name" value="HARE-HTH"/>
    <property type="match status" value="1"/>
</dbReference>
<dbReference type="InterPro" id="IPR007630">
    <property type="entry name" value="RNA_pol_sigma70_r4"/>
</dbReference>
<dbReference type="InterPro" id="IPR036388">
    <property type="entry name" value="WH-like_DNA-bd_sf"/>
</dbReference>
<dbReference type="PROSITE" id="PS51913">
    <property type="entry name" value="HTH_HARE"/>
    <property type="match status" value="1"/>
</dbReference>
<evidence type="ECO:0000256" key="1">
    <source>
        <dbReference type="ARBA" id="ARBA00023163"/>
    </source>
</evidence>
<dbReference type="InterPro" id="IPR013324">
    <property type="entry name" value="RNA_pol_sigma_r3/r4-like"/>
</dbReference>
<evidence type="ECO:0000313" key="3">
    <source>
        <dbReference type="EMBL" id="PIP46260.1"/>
    </source>
</evidence>
<dbReference type="EMBL" id="PCSK01000022">
    <property type="protein sequence ID" value="PIP46260.1"/>
    <property type="molecule type" value="Genomic_DNA"/>
</dbReference>
<dbReference type="GO" id="GO:0006352">
    <property type="term" value="P:DNA-templated transcription initiation"/>
    <property type="evidence" value="ECO:0007669"/>
    <property type="project" value="InterPro"/>
</dbReference>
<gene>
    <name evidence="3" type="ORF">COX15_01135</name>
</gene>
<dbReference type="SUPFAM" id="SSF88659">
    <property type="entry name" value="Sigma3 and sigma4 domains of RNA polymerase sigma factors"/>
    <property type="match status" value="1"/>
</dbReference>
<dbReference type="Proteomes" id="UP000230007">
    <property type="component" value="Unassembled WGS sequence"/>
</dbReference>
<dbReference type="PRINTS" id="PR00046">
    <property type="entry name" value="SIGMA70FCT"/>
</dbReference>
<dbReference type="InterPro" id="IPR000943">
    <property type="entry name" value="RNA_pol_sigma70"/>
</dbReference>
<sequence length="279" mass="32074">MLGTPLKLRKVIDRAFGRLDDRSAKILISRYGLYGEEVKTLALLGSAYNLTRERVRQIEDNSLQSLKKFIDGEETKAILELIHDYLNKIGNLRREDLLVRDLRILFGVKYEEEIFGNELYLIAKVLGEPEVIDEDDDWHDIWHNDKTSYKTATSMVGYLLKFKEHNFNKFLEAAMAKFDLPEVVVVNYLSVSKHFGIGPYGDLGAKHWIHIHPKTVRDKSFLVLKKKGVPLHFKEIASLVNGLGKKQAHPATIHNELIKDPRFVLVGRGTYALKEHLKK</sequence>
<dbReference type="Gene3D" id="1.10.10.1250">
    <property type="entry name" value="RNA polymerase, subunit delta, N-terminal domain"/>
    <property type="match status" value="1"/>
</dbReference>
<comment type="caution">
    <text evidence="3">The sequence shown here is derived from an EMBL/GenBank/DDBJ whole genome shotgun (WGS) entry which is preliminary data.</text>
</comment>
<dbReference type="InterPro" id="IPR007759">
    <property type="entry name" value="Asxl_HARE-HTH"/>
</dbReference>
<dbReference type="Gene3D" id="1.10.10.10">
    <property type="entry name" value="Winged helix-like DNA-binding domain superfamily/Winged helix DNA-binding domain"/>
    <property type="match status" value="1"/>
</dbReference>
<protein>
    <recommendedName>
        <fullName evidence="2">HTH HARE-type domain-containing protein</fullName>
    </recommendedName>
</protein>
<keyword evidence="1" id="KW-0804">Transcription</keyword>
<name>A0A2H0AN44_9BACT</name>
<reference evidence="3 4" key="1">
    <citation type="submission" date="2017-09" db="EMBL/GenBank/DDBJ databases">
        <title>Depth-based differentiation of microbial function through sediment-hosted aquifers and enrichment of novel symbionts in the deep terrestrial subsurface.</title>
        <authorList>
            <person name="Probst A.J."/>
            <person name="Ladd B."/>
            <person name="Jarett J.K."/>
            <person name="Geller-Mcgrath D.E."/>
            <person name="Sieber C.M."/>
            <person name="Emerson J.B."/>
            <person name="Anantharaman K."/>
            <person name="Thomas B.C."/>
            <person name="Malmstrom R."/>
            <person name="Stieglmeier M."/>
            <person name="Klingl A."/>
            <person name="Woyke T."/>
            <person name="Ryan C.M."/>
            <person name="Banfield J.F."/>
        </authorList>
    </citation>
    <scope>NUCLEOTIDE SEQUENCE [LARGE SCALE GENOMIC DNA]</scope>
    <source>
        <strain evidence="3">CG23_combo_of_CG06-09_8_20_14_all_42_19</strain>
    </source>
</reference>
<organism evidence="3 4">
    <name type="scientific">Candidatus Colwellbacteria bacterium CG23_combo_of_CG06-09_8_20_14_all_42_19</name>
    <dbReference type="NCBI Taxonomy" id="1974541"/>
    <lineage>
        <taxon>Bacteria</taxon>
        <taxon>Candidatus Colwelliibacteriota</taxon>
    </lineage>
</organism>
<dbReference type="AlphaFoldDB" id="A0A2H0AN44"/>
<accession>A0A2H0AN44</accession>
<dbReference type="InterPro" id="IPR038087">
    <property type="entry name" value="RNAP_delta_N_dom_sf"/>
</dbReference>
<dbReference type="Pfam" id="PF04545">
    <property type="entry name" value="Sigma70_r4"/>
    <property type="match status" value="1"/>
</dbReference>
<evidence type="ECO:0000259" key="2">
    <source>
        <dbReference type="PROSITE" id="PS51913"/>
    </source>
</evidence>
<proteinExistence type="predicted"/>
<feature type="domain" description="HTH HARE-type" evidence="2">
    <location>
        <begin position="214"/>
        <end position="276"/>
    </location>
</feature>